<accession>A0A9W7T3T3</accession>
<feature type="compositionally biased region" description="Basic and acidic residues" evidence="1">
    <location>
        <begin position="1"/>
        <end position="10"/>
    </location>
</feature>
<reference evidence="2 3" key="1">
    <citation type="journal article" date="2018" name="IMA Fungus">
        <title>IMA Genome-F 10: Nine draft genome sequences of Claviceps purpurea s.lat., including C. arundinis, C. humidiphila, and C. cf. spartinae, pseudomolecules for the pitch canker pathogen Fusarium circinatum, draft genome of Davidsoniella eucalypti, Grosmannia galeiformis, Quambalaria eucalypti, and Teratosphaeria destructans.</title>
        <authorList>
            <person name="Wingfield B.D."/>
            <person name="Liu M."/>
            <person name="Nguyen H.D."/>
            <person name="Lane F.A."/>
            <person name="Morgan S.W."/>
            <person name="De Vos L."/>
            <person name="Wilken P.M."/>
            <person name="Duong T.A."/>
            <person name="Aylward J."/>
            <person name="Coetzee M.P."/>
            <person name="Dadej K."/>
            <person name="De Beer Z.W."/>
            <person name="Findlay W."/>
            <person name="Havenga M."/>
            <person name="Kolarik M."/>
            <person name="Menzies J.G."/>
            <person name="Naidoo K."/>
            <person name="Pochopski O."/>
            <person name="Shoukouhi P."/>
            <person name="Santana Q.C."/>
            <person name="Seifert K.A."/>
            <person name="Soal N."/>
            <person name="Steenkamp E.T."/>
            <person name="Tatham C.T."/>
            <person name="van der Nest M.A."/>
            <person name="Wingfield M.J."/>
        </authorList>
    </citation>
    <scope>NUCLEOTIDE SEQUENCE [LARGE SCALE GENOMIC DNA]</scope>
    <source>
        <strain evidence="2">CMW44962</strain>
    </source>
</reference>
<dbReference type="EMBL" id="RIBY02000001">
    <property type="protein sequence ID" value="KAH9845904.1"/>
    <property type="molecule type" value="Genomic_DNA"/>
</dbReference>
<name>A0A9W7T3T3_9PEZI</name>
<keyword evidence="3" id="KW-1185">Reference proteome</keyword>
<reference evidence="2 3" key="2">
    <citation type="journal article" date="2021" name="Curr. Genet.">
        <title>Genetic response to nitrogen starvation in the aggressive Eucalyptus foliar pathogen Teratosphaeria destructans.</title>
        <authorList>
            <person name="Havenga M."/>
            <person name="Wingfield B.D."/>
            <person name="Wingfield M.J."/>
            <person name="Dreyer L.L."/>
            <person name="Roets F."/>
            <person name="Aylward J."/>
        </authorList>
    </citation>
    <scope>NUCLEOTIDE SEQUENCE [LARGE SCALE GENOMIC DNA]</scope>
    <source>
        <strain evidence="2">CMW44962</strain>
    </source>
</reference>
<feature type="region of interest" description="Disordered" evidence="1">
    <location>
        <begin position="1"/>
        <end position="46"/>
    </location>
</feature>
<comment type="caution">
    <text evidence="2">The sequence shown here is derived from an EMBL/GenBank/DDBJ whole genome shotgun (WGS) entry which is preliminary data.</text>
</comment>
<dbReference type="AlphaFoldDB" id="A0A9W7T3T3"/>
<sequence length="143" mass="15613">MANTEKREAPDAPQASPSPKKPKTTPEKATEAKGKDKKSTDSEAARKEMLIKEYMMLKEQEAKDVEQIEKLTKALAVMNLGKRFNESSQPAEVGWGLEELGGSERAAFKMARLMMSGKPADVAAAVSDNVGPSFMARRDRRGG</sequence>
<gene>
    <name evidence="2" type="ORF">Tdes44962_MAKER00114</name>
</gene>
<proteinExistence type="predicted"/>
<feature type="compositionally biased region" description="Basic and acidic residues" evidence="1">
    <location>
        <begin position="24"/>
        <end position="46"/>
    </location>
</feature>
<dbReference type="Proteomes" id="UP001138500">
    <property type="component" value="Unassembled WGS sequence"/>
</dbReference>
<evidence type="ECO:0000256" key="1">
    <source>
        <dbReference type="SAM" id="MobiDB-lite"/>
    </source>
</evidence>
<protein>
    <submittedName>
        <fullName evidence="2">Uncharacterized protein</fullName>
    </submittedName>
</protein>
<evidence type="ECO:0000313" key="2">
    <source>
        <dbReference type="EMBL" id="KAH9845904.1"/>
    </source>
</evidence>
<evidence type="ECO:0000313" key="3">
    <source>
        <dbReference type="Proteomes" id="UP001138500"/>
    </source>
</evidence>
<organism evidence="2 3">
    <name type="scientific">Teratosphaeria destructans</name>
    <dbReference type="NCBI Taxonomy" id="418781"/>
    <lineage>
        <taxon>Eukaryota</taxon>
        <taxon>Fungi</taxon>
        <taxon>Dikarya</taxon>
        <taxon>Ascomycota</taxon>
        <taxon>Pezizomycotina</taxon>
        <taxon>Dothideomycetes</taxon>
        <taxon>Dothideomycetidae</taxon>
        <taxon>Mycosphaerellales</taxon>
        <taxon>Teratosphaeriaceae</taxon>
        <taxon>Teratosphaeria</taxon>
    </lineage>
</organism>